<evidence type="ECO:0000256" key="11">
    <source>
        <dbReference type="RuleBase" id="RU362081"/>
    </source>
</evidence>
<dbReference type="PROSITE" id="PS00154">
    <property type="entry name" value="ATPASE_E1_E2"/>
    <property type="match status" value="1"/>
</dbReference>
<accession>A0A5Q2RP94</accession>
<dbReference type="AlphaFoldDB" id="A0A5Q2RP94"/>
<keyword evidence="11" id="KW-1003">Cell membrane</keyword>
<feature type="transmembrane region" description="Helical" evidence="11">
    <location>
        <begin position="179"/>
        <end position="198"/>
    </location>
</feature>
<dbReference type="InterPro" id="IPR059000">
    <property type="entry name" value="ATPase_P-type_domA"/>
</dbReference>
<evidence type="ECO:0000256" key="9">
    <source>
        <dbReference type="ARBA" id="ARBA00022989"/>
    </source>
</evidence>
<dbReference type="EC" id="3.6.3.3" evidence="14"/>
<dbReference type="PANTHER" id="PTHR43079">
    <property type="entry name" value="PROBABLE CADMIUM/ZINC-TRANSPORTING ATPASE HMA1"/>
    <property type="match status" value="1"/>
</dbReference>
<keyword evidence="6 11" id="KW-0067">ATP-binding</keyword>
<dbReference type="SUPFAM" id="SSF56784">
    <property type="entry name" value="HAD-like"/>
    <property type="match status" value="1"/>
</dbReference>
<keyword evidence="3 11" id="KW-0812">Transmembrane</keyword>
<dbReference type="GO" id="GO:0019829">
    <property type="term" value="F:ATPase-coupled monoatomic cation transmembrane transporter activity"/>
    <property type="evidence" value="ECO:0007669"/>
    <property type="project" value="InterPro"/>
</dbReference>
<dbReference type="SUPFAM" id="SSF81665">
    <property type="entry name" value="Calcium ATPase, transmembrane domain M"/>
    <property type="match status" value="1"/>
</dbReference>
<organism evidence="14 15">
    <name type="scientific">Actinomarinicola tropica</name>
    <dbReference type="NCBI Taxonomy" id="2789776"/>
    <lineage>
        <taxon>Bacteria</taxon>
        <taxon>Bacillati</taxon>
        <taxon>Actinomycetota</taxon>
        <taxon>Acidimicrobiia</taxon>
        <taxon>Acidimicrobiales</taxon>
        <taxon>Iamiaceae</taxon>
        <taxon>Actinomarinicola</taxon>
    </lineage>
</organism>
<dbReference type="InterPro" id="IPR001757">
    <property type="entry name" value="P_typ_ATPase"/>
</dbReference>
<gene>
    <name evidence="14" type="primary">cadA</name>
    <name evidence="14" type="ORF">GH723_14740</name>
</gene>
<dbReference type="Gene3D" id="3.40.1110.10">
    <property type="entry name" value="Calcium-transporting ATPase, cytoplasmic domain N"/>
    <property type="match status" value="1"/>
</dbReference>
<evidence type="ECO:0000256" key="10">
    <source>
        <dbReference type="ARBA" id="ARBA00023136"/>
    </source>
</evidence>
<name>A0A5Q2RP94_9ACTN</name>
<evidence type="ECO:0000256" key="1">
    <source>
        <dbReference type="ARBA" id="ARBA00004651"/>
    </source>
</evidence>
<dbReference type="EMBL" id="CP045851">
    <property type="protein sequence ID" value="QGG96256.1"/>
    <property type="molecule type" value="Genomic_DNA"/>
</dbReference>
<keyword evidence="4 11" id="KW-0479">Metal-binding</keyword>
<keyword evidence="15" id="KW-1185">Reference proteome</keyword>
<comment type="subcellular location">
    <subcellularLocation>
        <location evidence="1">Cell membrane</location>
        <topology evidence="1">Multi-pass membrane protein</topology>
    </subcellularLocation>
</comment>
<evidence type="ECO:0000256" key="12">
    <source>
        <dbReference type="SAM" id="MobiDB-lite"/>
    </source>
</evidence>
<dbReference type="PRINTS" id="PR00119">
    <property type="entry name" value="CATATPASE"/>
</dbReference>
<dbReference type="InterPro" id="IPR023298">
    <property type="entry name" value="ATPase_P-typ_TM_dom_sf"/>
</dbReference>
<dbReference type="Proteomes" id="UP000334019">
    <property type="component" value="Chromosome"/>
</dbReference>
<comment type="caution">
    <text evidence="11">Lacks conserved residue(s) required for the propagation of feature annotation.</text>
</comment>
<feature type="compositionally biased region" description="Basic and acidic residues" evidence="12">
    <location>
        <begin position="504"/>
        <end position="519"/>
    </location>
</feature>
<feature type="region of interest" description="Disordered" evidence="12">
    <location>
        <begin position="463"/>
        <end position="580"/>
    </location>
</feature>
<feature type="domain" description="P-type ATPase A" evidence="13">
    <location>
        <begin position="60"/>
        <end position="158"/>
    </location>
</feature>
<dbReference type="PANTHER" id="PTHR43079:SF1">
    <property type="entry name" value="CADMIUM_ZINC-TRANSPORTING ATPASE HMA1, CHLOROPLASTIC-RELATED"/>
    <property type="match status" value="1"/>
</dbReference>
<feature type="compositionally biased region" description="Basic residues" evidence="12">
    <location>
        <begin position="465"/>
        <end position="485"/>
    </location>
</feature>
<evidence type="ECO:0000256" key="4">
    <source>
        <dbReference type="ARBA" id="ARBA00022723"/>
    </source>
</evidence>
<evidence type="ECO:0000256" key="2">
    <source>
        <dbReference type="ARBA" id="ARBA00006024"/>
    </source>
</evidence>
<dbReference type="NCBIfam" id="TIGR01512">
    <property type="entry name" value="ATPase-IB2_Cd"/>
    <property type="match status" value="1"/>
</dbReference>
<protein>
    <submittedName>
        <fullName evidence="14">Cadmium-translocating P-type ATPase</fullName>
        <ecNumber evidence="14">3.6.3.3</ecNumber>
    </submittedName>
</protein>
<dbReference type="InterPro" id="IPR027256">
    <property type="entry name" value="P-typ_ATPase_IB"/>
</dbReference>
<reference evidence="14 15" key="1">
    <citation type="submission" date="2019-11" db="EMBL/GenBank/DDBJ databases">
        <authorList>
            <person name="He Y."/>
        </authorList>
    </citation>
    <scope>NUCLEOTIDE SEQUENCE [LARGE SCALE GENOMIC DNA]</scope>
    <source>
        <strain evidence="14 15">SCSIO 58843</strain>
    </source>
</reference>
<dbReference type="GO" id="GO:0046872">
    <property type="term" value="F:metal ion binding"/>
    <property type="evidence" value="ECO:0007669"/>
    <property type="project" value="UniProtKB-KW"/>
</dbReference>
<evidence type="ECO:0000259" key="13">
    <source>
        <dbReference type="Pfam" id="PF00122"/>
    </source>
</evidence>
<dbReference type="InterPro" id="IPR051949">
    <property type="entry name" value="Cation_Transport_ATPase"/>
</dbReference>
<proteinExistence type="inferred from homology"/>
<keyword evidence="14" id="KW-0378">Hydrolase</keyword>
<feature type="compositionally biased region" description="Basic residues" evidence="12">
    <location>
        <begin position="533"/>
        <end position="580"/>
    </location>
</feature>
<dbReference type="InterPro" id="IPR008250">
    <property type="entry name" value="ATPase_P-typ_transduc_dom_A_sf"/>
</dbReference>
<keyword evidence="5 11" id="KW-0547">Nucleotide-binding</keyword>
<sequence>MARRLDVDLLMVVAAVAAAMLGQWRDGSLLIFIFATTGALEEAATERTAAGVRALLVDAPESAERLEADGGTTHVAPDDLLVGDRVLVRPGARIPSDGVVVDGEAAVDESSLTDEPLPVRKVAGRTVFAGATVTEGALVVEATEVTADSTLARLAAAVDEAIEQQPPTQLFIERFEQRYSIGVVATAVLLVVVGPWWWGWTTEDTVMRIMTFLVVASPCAVVLATMPTTLSALAAAARHGVLIRGGAVLERLAAVDLAAFDKTGTITIGSPQVVDIALVSGRSGTADQLDEDTLLGLAAAAERWSEHPIGQAIVTAATERGIALAEATDVELIPSRGVQATVDSRRVRVGGAALLGDLDSGDANTVVGIEVDGTLRARLTLDDEIRVEASCTVACLVDGGVRETWLLTGDRITSASRVATAVGIDHHAYDLLPDGKADAIRRLGVDGHRVVYVGDGVNDAAAQRRPLRRARGAAAALHRRTRRERSRPVPQRPPGVWPGLRVPLPDRRLDRHRPREALRVRPLTTGRPASSERRRRDRPRLRSGAHPPPHRGSRHRRRRQRRQRHRSARRLPRRGSRSRR</sequence>
<keyword evidence="10 11" id="KW-0472">Membrane</keyword>
<dbReference type="InterPro" id="IPR023214">
    <property type="entry name" value="HAD_sf"/>
</dbReference>
<evidence type="ECO:0000256" key="5">
    <source>
        <dbReference type="ARBA" id="ARBA00022741"/>
    </source>
</evidence>
<dbReference type="GO" id="GO:0016887">
    <property type="term" value="F:ATP hydrolysis activity"/>
    <property type="evidence" value="ECO:0007669"/>
    <property type="project" value="InterPro"/>
</dbReference>
<evidence type="ECO:0000256" key="7">
    <source>
        <dbReference type="ARBA" id="ARBA00022842"/>
    </source>
</evidence>
<dbReference type="GO" id="GO:0005524">
    <property type="term" value="F:ATP binding"/>
    <property type="evidence" value="ECO:0007669"/>
    <property type="project" value="UniProtKB-UniRule"/>
</dbReference>
<dbReference type="InterPro" id="IPR023299">
    <property type="entry name" value="ATPase_P-typ_cyto_dom_N"/>
</dbReference>
<dbReference type="Gene3D" id="3.40.50.1000">
    <property type="entry name" value="HAD superfamily/HAD-like"/>
    <property type="match status" value="1"/>
</dbReference>
<dbReference type="Pfam" id="PF00122">
    <property type="entry name" value="E1-E2_ATPase"/>
    <property type="match status" value="1"/>
</dbReference>
<feature type="transmembrane region" description="Helical" evidence="11">
    <location>
        <begin position="210"/>
        <end position="235"/>
    </location>
</feature>
<evidence type="ECO:0000256" key="3">
    <source>
        <dbReference type="ARBA" id="ARBA00022692"/>
    </source>
</evidence>
<dbReference type="GO" id="GO:0005886">
    <property type="term" value="C:plasma membrane"/>
    <property type="evidence" value="ECO:0007669"/>
    <property type="project" value="UniProtKB-SubCell"/>
</dbReference>
<dbReference type="NCBIfam" id="TIGR01494">
    <property type="entry name" value="ATPase_P-type"/>
    <property type="match status" value="1"/>
</dbReference>
<dbReference type="InterPro" id="IPR036412">
    <property type="entry name" value="HAD-like_sf"/>
</dbReference>
<evidence type="ECO:0000256" key="6">
    <source>
        <dbReference type="ARBA" id="ARBA00022840"/>
    </source>
</evidence>
<keyword evidence="9 11" id="KW-1133">Transmembrane helix</keyword>
<dbReference type="InterPro" id="IPR018303">
    <property type="entry name" value="ATPase_P-typ_P_site"/>
</dbReference>
<dbReference type="SUPFAM" id="SSF81653">
    <property type="entry name" value="Calcium ATPase, transduction domain A"/>
    <property type="match status" value="1"/>
</dbReference>
<comment type="similarity">
    <text evidence="2 11">Belongs to the cation transport ATPase (P-type) (TC 3.A.3) family. Type IB subfamily.</text>
</comment>
<evidence type="ECO:0000256" key="8">
    <source>
        <dbReference type="ARBA" id="ARBA00022967"/>
    </source>
</evidence>
<keyword evidence="7" id="KW-0460">Magnesium</keyword>
<dbReference type="Pfam" id="PF00702">
    <property type="entry name" value="Hydrolase"/>
    <property type="match status" value="1"/>
</dbReference>
<dbReference type="NCBIfam" id="TIGR01525">
    <property type="entry name" value="ATPase-IB_hvy"/>
    <property type="match status" value="1"/>
</dbReference>
<dbReference type="Gene3D" id="2.70.150.10">
    <property type="entry name" value="Calcium-transporting ATPase, cytoplasmic transduction domain A"/>
    <property type="match status" value="1"/>
</dbReference>
<evidence type="ECO:0000313" key="14">
    <source>
        <dbReference type="EMBL" id="QGG96256.1"/>
    </source>
</evidence>
<keyword evidence="8" id="KW-1278">Translocase</keyword>
<evidence type="ECO:0000313" key="15">
    <source>
        <dbReference type="Proteomes" id="UP000334019"/>
    </source>
</evidence>
<dbReference type="KEGG" id="atq:GH723_14740"/>